<dbReference type="GO" id="GO:0000224">
    <property type="term" value="F:peptide-N4-(N-acetyl-beta-glucosaminyl)asparagine amidase activity"/>
    <property type="evidence" value="ECO:0007669"/>
    <property type="project" value="TreeGrafter"/>
</dbReference>
<feature type="domain" description="Glycosyl hydrolase family 92" evidence="1">
    <location>
        <begin position="2"/>
        <end position="413"/>
    </location>
</feature>
<dbReference type="InterPro" id="IPR012939">
    <property type="entry name" value="Glyco_hydro_92"/>
</dbReference>
<dbReference type="Proteomes" id="UP000249645">
    <property type="component" value="Unassembled WGS sequence"/>
</dbReference>
<gene>
    <name evidence="2" type="ORF">DI598_02430</name>
</gene>
<keyword evidence="2" id="KW-0378">Hydrolase</keyword>
<name>A0A2W5FA19_9SPHI</name>
<dbReference type="GO" id="GO:0005975">
    <property type="term" value="P:carbohydrate metabolic process"/>
    <property type="evidence" value="ECO:0007669"/>
    <property type="project" value="InterPro"/>
</dbReference>
<dbReference type="PANTHER" id="PTHR12143">
    <property type="entry name" value="PEPTIDE N-GLYCANASE PNGASE -RELATED"/>
    <property type="match status" value="1"/>
</dbReference>
<dbReference type="PANTHER" id="PTHR12143:SF39">
    <property type="entry name" value="SECRETED PROTEIN"/>
    <property type="match status" value="1"/>
</dbReference>
<dbReference type="EMBL" id="QFOI01000022">
    <property type="protein sequence ID" value="PZP51743.1"/>
    <property type="molecule type" value="Genomic_DNA"/>
</dbReference>
<dbReference type="Gene3D" id="1.20.1610.10">
    <property type="entry name" value="alpha-1,2-mannosidases domains"/>
    <property type="match status" value="1"/>
</dbReference>
<dbReference type="AlphaFoldDB" id="A0A2W5FA19"/>
<feature type="non-terminal residue" evidence="2">
    <location>
        <position position="1"/>
    </location>
</feature>
<proteinExistence type="predicted"/>
<dbReference type="Gene3D" id="1.20.1050.60">
    <property type="entry name" value="alpha-1,2-mannosidase"/>
    <property type="match status" value="1"/>
</dbReference>
<comment type="caution">
    <text evidence="2">The sequence shown here is derived from an EMBL/GenBank/DDBJ whole genome shotgun (WGS) entry which is preliminary data.</text>
</comment>
<dbReference type="GO" id="GO:0005829">
    <property type="term" value="C:cytosol"/>
    <property type="evidence" value="ECO:0007669"/>
    <property type="project" value="TreeGrafter"/>
</dbReference>
<dbReference type="FunFam" id="1.20.1050.60:FF:000001">
    <property type="entry name" value="Putative alpha-1,2-mannosidase"/>
    <property type="match status" value="1"/>
</dbReference>
<dbReference type="GO" id="GO:0006516">
    <property type="term" value="P:glycoprotein catabolic process"/>
    <property type="evidence" value="ECO:0007669"/>
    <property type="project" value="TreeGrafter"/>
</dbReference>
<accession>A0A2W5FA19</accession>
<protein>
    <submittedName>
        <fullName evidence="2">Glycoside hydrolase family 92 protein</fullName>
    </submittedName>
</protein>
<evidence type="ECO:0000313" key="2">
    <source>
        <dbReference type="EMBL" id="PZP51743.1"/>
    </source>
</evidence>
<sequence>AFTQPNNIADVNGQYMASDYTIQTASSGKYYSTFSLWDTYRAAHPLYTLVQPEKTVDFVNSMIRHYKSYGYLPIWQLWGEENYCMIGNHAIPVIVDAALKGLKGFDLEEAYQAIKQSSTIDHQNSPFTLWDKYHYMPEDLQSQSVSITLEIAYDDWCVAQLAKKLGKMDDYNFFLNRSSYYKNVYNTKNGFFQGKKSDGQWLEPFNPLQYGGNGGNPYTEGNAWQYYWYVPQDVKGLIDLTGGQQAFENKLDTFFTLADTSSEKNGNASGFIGQYAHGNEPSHHVTYFYDYIGKPWKTQFYVAKVLNEQYNDLSSGYTGNDDCGQMSSWYIFSSMGFYPVNPASGVYAIGSPILPKAELTMPNGKVFTVLTVNAGKENCYIQSAKLNGVKYDKSYLTQKDLENGGILEFKMGSKPNKKWAVNADANPKAFAL</sequence>
<dbReference type="NCBIfam" id="TIGR01180">
    <property type="entry name" value="aman2_put"/>
    <property type="match status" value="1"/>
</dbReference>
<organism evidence="2 3">
    <name type="scientific">Pseudopedobacter saltans</name>
    <dbReference type="NCBI Taxonomy" id="151895"/>
    <lineage>
        <taxon>Bacteria</taxon>
        <taxon>Pseudomonadati</taxon>
        <taxon>Bacteroidota</taxon>
        <taxon>Sphingobacteriia</taxon>
        <taxon>Sphingobacteriales</taxon>
        <taxon>Sphingobacteriaceae</taxon>
        <taxon>Pseudopedobacter</taxon>
    </lineage>
</organism>
<dbReference type="Pfam" id="PF07971">
    <property type="entry name" value="Glyco_hydro_92"/>
    <property type="match status" value="1"/>
</dbReference>
<dbReference type="InterPro" id="IPR008928">
    <property type="entry name" value="6-hairpin_glycosidase_sf"/>
</dbReference>
<dbReference type="SUPFAM" id="SSF48208">
    <property type="entry name" value="Six-hairpin glycosidases"/>
    <property type="match status" value="1"/>
</dbReference>
<reference evidence="2 3" key="1">
    <citation type="submission" date="2017-11" db="EMBL/GenBank/DDBJ databases">
        <title>Infants hospitalized years apart are colonized by the same room-sourced microbial strains.</title>
        <authorList>
            <person name="Brooks B."/>
            <person name="Olm M.R."/>
            <person name="Firek B.A."/>
            <person name="Baker R."/>
            <person name="Thomas B.C."/>
            <person name="Morowitz M.J."/>
            <person name="Banfield J.F."/>
        </authorList>
    </citation>
    <scope>NUCLEOTIDE SEQUENCE [LARGE SCALE GENOMIC DNA]</scope>
    <source>
        <strain evidence="2">S2_009_000_R2_76</strain>
    </source>
</reference>
<evidence type="ECO:0000259" key="1">
    <source>
        <dbReference type="Pfam" id="PF07971"/>
    </source>
</evidence>
<dbReference type="InterPro" id="IPR005887">
    <property type="entry name" value="GH92_a_mannosidase_put"/>
</dbReference>
<dbReference type="InterPro" id="IPR050883">
    <property type="entry name" value="PNGase"/>
</dbReference>
<evidence type="ECO:0000313" key="3">
    <source>
        <dbReference type="Proteomes" id="UP000249645"/>
    </source>
</evidence>